<gene>
    <name evidence="1" type="ORF">PGLA1383_LOCUS52813</name>
</gene>
<sequence>MALHRLPTPGPAGHITPCDACWHGFHQEMEKTKELLLCEAMEDNLWAAEQIARFDQGFVFKSIMLTCCALHHAAKLKLSLDTRTNSQPAFAFDVELWQPKTVTVARGPNNAQRNLLMSASVECF</sequence>
<evidence type="ECO:0000313" key="2">
    <source>
        <dbReference type="Proteomes" id="UP000654075"/>
    </source>
</evidence>
<dbReference type="EMBL" id="CAJNNV010031702">
    <property type="protein sequence ID" value="CAE8637449.1"/>
    <property type="molecule type" value="Genomic_DNA"/>
</dbReference>
<dbReference type="Proteomes" id="UP000654075">
    <property type="component" value="Unassembled WGS sequence"/>
</dbReference>
<protein>
    <submittedName>
        <fullName evidence="1">Uncharacterized protein</fullName>
    </submittedName>
</protein>
<accession>A0A813HIC9</accession>
<keyword evidence="2" id="KW-1185">Reference proteome</keyword>
<evidence type="ECO:0000313" key="1">
    <source>
        <dbReference type="EMBL" id="CAE8637449.1"/>
    </source>
</evidence>
<dbReference type="AlphaFoldDB" id="A0A813HIC9"/>
<reference evidence="1" key="1">
    <citation type="submission" date="2021-02" db="EMBL/GenBank/DDBJ databases">
        <authorList>
            <person name="Dougan E. K."/>
            <person name="Rhodes N."/>
            <person name="Thang M."/>
            <person name="Chan C."/>
        </authorList>
    </citation>
    <scope>NUCLEOTIDE SEQUENCE</scope>
</reference>
<organism evidence="1 2">
    <name type="scientific">Polarella glacialis</name>
    <name type="common">Dinoflagellate</name>
    <dbReference type="NCBI Taxonomy" id="89957"/>
    <lineage>
        <taxon>Eukaryota</taxon>
        <taxon>Sar</taxon>
        <taxon>Alveolata</taxon>
        <taxon>Dinophyceae</taxon>
        <taxon>Suessiales</taxon>
        <taxon>Suessiaceae</taxon>
        <taxon>Polarella</taxon>
    </lineage>
</organism>
<proteinExistence type="predicted"/>
<name>A0A813HIC9_POLGL</name>
<comment type="caution">
    <text evidence="1">The sequence shown here is derived from an EMBL/GenBank/DDBJ whole genome shotgun (WGS) entry which is preliminary data.</text>
</comment>